<dbReference type="PRINTS" id="PR01270">
    <property type="entry name" value="HDASUPER"/>
</dbReference>
<dbReference type="InterPro" id="IPR023696">
    <property type="entry name" value="Ureohydrolase_dom_sf"/>
</dbReference>
<keyword evidence="5" id="KW-0378">Hydrolase</keyword>
<dbReference type="GO" id="GO:0040029">
    <property type="term" value="P:epigenetic regulation of gene expression"/>
    <property type="evidence" value="ECO:0007669"/>
    <property type="project" value="TreeGrafter"/>
</dbReference>
<accession>A0A0M9FRM8</accession>
<evidence type="ECO:0000256" key="9">
    <source>
        <dbReference type="ARBA" id="ARBA00023242"/>
    </source>
</evidence>
<protein>
    <recommendedName>
        <fullName evidence="3">histone deacetylase</fullName>
        <ecNumber evidence="3">3.5.1.98</ecNumber>
    </recommendedName>
</protein>
<dbReference type="Gene3D" id="3.40.800.20">
    <property type="entry name" value="Histone deacetylase domain"/>
    <property type="match status" value="1"/>
</dbReference>
<dbReference type="InterPro" id="IPR023801">
    <property type="entry name" value="His_deacetylse_dom"/>
</dbReference>
<dbReference type="EMBL" id="LGTL01000028">
    <property type="protein sequence ID" value="KPA74660.1"/>
    <property type="molecule type" value="Genomic_DNA"/>
</dbReference>
<dbReference type="InterPro" id="IPR000286">
    <property type="entry name" value="HDACs"/>
</dbReference>
<organism evidence="11 12">
    <name type="scientific">Leptomonas pyrrhocoris</name>
    <name type="common">Firebug parasite</name>
    <dbReference type="NCBI Taxonomy" id="157538"/>
    <lineage>
        <taxon>Eukaryota</taxon>
        <taxon>Discoba</taxon>
        <taxon>Euglenozoa</taxon>
        <taxon>Kinetoplastea</taxon>
        <taxon>Metakinetoplastina</taxon>
        <taxon>Trypanosomatida</taxon>
        <taxon>Trypanosomatidae</taxon>
        <taxon>Leishmaniinae</taxon>
        <taxon>Leptomonas</taxon>
    </lineage>
</organism>
<evidence type="ECO:0000256" key="7">
    <source>
        <dbReference type="ARBA" id="ARBA00023015"/>
    </source>
</evidence>
<dbReference type="Proteomes" id="UP000037923">
    <property type="component" value="Unassembled WGS sequence"/>
</dbReference>
<evidence type="ECO:0000256" key="8">
    <source>
        <dbReference type="ARBA" id="ARBA00023163"/>
    </source>
</evidence>
<evidence type="ECO:0000256" key="2">
    <source>
        <dbReference type="ARBA" id="ARBA00007738"/>
    </source>
</evidence>
<dbReference type="GO" id="GO:0141221">
    <property type="term" value="F:histone deacetylase activity, hydrolytic mechanism"/>
    <property type="evidence" value="ECO:0007669"/>
    <property type="project" value="UniProtKB-EC"/>
</dbReference>
<reference evidence="11 12" key="1">
    <citation type="submission" date="2015-07" db="EMBL/GenBank/DDBJ databases">
        <title>High-quality genome of monoxenous trypanosomatid Leptomonas pyrrhocoris.</title>
        <authorList>
            <person name="Flegontov P."/>
            <person name="Butenko A."/>
            <person name="Firsov S."/>
            <person name="Vlcek C."/>
            <person name="Logacheva M.D."/>
            <person name="Field M."/>
            <person name="Filatov D."/>
            <person name="Flegontova O."/>
            <person name="Gerasimov E."/>
            <person name="Jackson A.P."/>
            <person name="Kelly S."/>
            <person name="Opperdoes F."/>
            <person name="O'Reilly A."/>
            <person name="Votypka J."/>
            <person name="Yurchenko V."/>
            <person name="Lukes J."/>
        </authorList>
    </citation>
    <scope>NUCLEOTIDE SEQUENCE [LARGE SCALE GENOMIC DNA]</scope>
    <source>
        <strain evidence="11">H10</strain>
    </source>
</reference>
<dbReference type="EC" id="3.5.1.98" evidence="3"/>
<evidence type="ECO:0000256" key="3">
    <source>
        <dbReference type="ARBA" id="ARBA00012111"/>
    </source>
</evidence>
<dbReference type="SUPFAM" id="SSF52768">
    <property type="entry name" value="Arginase/deacetylase"/>
    <property type="match status" value="1"/>
</dbReference>
<evidence type="ECO:0000256" key="5">
    <source>
        <dbReference type="ARBA" id="ARBA00022801"/>
    </source>
</evidence>
<dbReference type="PANTHER" id="PTHR10625:SF5">
    <property type="entry name" value="HISTONE DEACETYLASE"/>
    <property type="match status" value="1"/>
</dbReference>
<gene>
    <name evidence="11" type="ORF">ABB37_08993</name>
</gene>
<dbReference type="Pfam" id="PF00850">
    <property type="entry name" value="Hist_deacetyl"/>
    <property type="match status" value="1"/>
</dbReference>
<comment type="similarity">
    <text evidence="2">Belongs to the histone deacetylase family. HD type 2 subfamily.</text>
</comment>
<comment type="subcellular location">
    <subcellularLocation>
        <location evidence="1">Nucleus</location>
    </subcellularLocation>
</comment>
<dbReference type="VEuPathDB" id="TriTrypDB:LpyrH10_28_0260"/>
<dbReference type="GO" id="GO:0000118">
    <property type="term" value="C:histone deacetylase complex"/>
    <property type="evidence" value="ECO:0007669"/>
    <property type="project" value="TreeGrafter"/>
</dbReference>
<dbReference type="PANTHER" id="PTHR10625">
    <property type="entry name" value="HISTONE DEACETYLASE HDAC1-RELATED"/>
    <property type="match status" value="1"/>
</dbReference>
<dbReference type="RefSeq" id="XP_015653099.1">
    <property type="nucleotide sequence ID" value="XM_015808208.1"/>
</dbReference>
<dbReference type="EMBL" id="LGTL01000028">
    <property type="protein sequence ID" value="KPA74661.1"/>
    <property type="molecule type" value="Genomic_DNA"/>
</dbReference>
<evidence type="ECO:0000256" key="4">
    <source>
        <dbReference type="ARBA" id="ARBA00022491"/>
    </source>
</evidence>
<keyword evidence="12" id="KW-1185">Reference proteome</keyword>
<keyword evidence="7" id="KW-0805">Transcription regulation</keyword>
<dbReference type="RefSeq" id="XP_015653100.1">
    <property type="nucleotide sequence ID" value="XM_015808209.1"/>
</dbReference>
<evidence type="ECO:0000256" key="6">
    <source>
        <dbReference type="ARBA" id="ARBA00022853"/>
    </source>
</evidence>
<evidence type="ECO:0000313" key="11">
    <source>
        <dbReference type="EMBL" id="KPA74660.1"/>
    </source>
</evidence>
<keyword evidence="9" id="KW-0539">Nucleus</keyword>
<proteinExistence type="inferred from homology"/>
<feature type="domain" description="Histone deacetylase" evidence="10">
    <location>
        <begin position="194"/>
        <end position="500"/>
    </location>
</feature>
<evidence type="ECO:0000313" key="12">
    <source>
        <dbReference type="Proteomes" id="UP000037923"/>
    </source>
</evidence>
<comment type="caution">
    <text evidence="11">The sequence shown here is derived from an EMBL/GenBank/DDBJ whole genome shotgun (WGS) entry which is preliminary data.</text>
</comment>
<keyword evidence="6" id="KW-0156">Chromatin regulator</keyword>
<sequence length="608" mass="66281">MPPSRFSRPKLSGTVTVRRFQQPQLETVVKISKGELSEGLEAIASRVGLGSSSSTDEHTIDLCLVDEQELALMGKLVDKGVYYLSGGVLLPTHESVAVCHSASNIGGSGASSGRVLAPDCAVLWAFDPRMLLHRPLNNRSPETPYRLQCAVKALQQCERANDILPAELLGPLSLNMDGSMQRDLQPDPAKVSSKNRARWIPARCARADEVYSFHAPESYRDFIERGVALTSLKSDVYCNEETSSVAARLSVGAVVDASVKVLQGVGCLRRDSTVSHTDVPLFAYCLVRPPGHHCTSSQPSGFCLLNNVAVAAAQLRQQRSVTSTSGMPRIAILDLDVHFGEGSASFVEGIGDPQTLLYLSLHRYDKQKFYPFDQRGDSAYVGRVNNSESPPKGCICNVAVHTNANNPTLCEHVISDHLMNGVLEEIFLPRLEAFQPDVVLVSLGFDAAYGDPLGKMAVENGFASVIARLKHWCIEEGRIVGLVVVLEGGYNPTSVAQGAVTVGLALSLPQTDSTVQPFLQEHLPRVWADLRQRQMRQLRDWRQAQKERVEEVATETAAAPTEDGISRVALPPEQVADDAELLGRHRRWCASLISRVLQTHREALNAVA</sequence>
<dbReference type="OMA" id="CFDARML"/>
<keyword evidence="4" id="KW-0678">Repressor</keyword>
<dbReference type="AlphaFoldDB" id="A0A0M9FRM8"/>
<dbReference type="GeneID" id="26909276"/>
<dbReference type="OrthoDB" id="424012at2759"/>
<evidence type="ECO:0000256" key="1">
    <source>
        <dbReference type="ARBA" id="ARBA00004123"/>
    </source>
</evidence>
<dbReference type="CDD" id="cd09992">
    <property type="entry name" value="HDAC_classII"/>
    <property type="match status" value="1"/>
</dbReference>
<evidence type="ECO:0000259" key="10">
    <source>
        <dbReference type="Pfam" id="PF00850"/>
    </source>
</evidence>
<dbReference type="InterPro" id="IPR037138">
    <property type="entry name" value="His_deacetylse_dom_sf"/>
</dbReference>
<keyword evidence="8" id="KW-0804">Transcription</keyword>
<name>A0A0M9FRM8_LEPPY</name>